<dbReference type="Gene3D" id="1.10.455.10">
    <property type="entry name" value="Ribosomal protein S7 domain"/>
    <property type="match status" value="1"/>
</dbReference>
<evidence type="ECO:0000256" key="6">
    <source>
        <dbReference type="ARBA" id="ARBA00022640"/>
    </source>
</evidence>
<dbReference type="PROSITE" id="PS00055">
    <property type="entry name" value="RIBOSOMAL_S12"/>
    <property type="match status" value="1"/>
</dbReference>
<dbReference type="PROSITE" id="PS00052">
    <property type="entry name" value="RIBOSOMAL_S7"/>
    <property type="match status" value="1"/>
</dbReference>
<reference evidence="17" key="1">
    <citation type="submission" date="2013-09" db="EMBL/GenBank/DDBJ databases">
        <title>Corchorus olitorius genome sequencing.</title>
        <authorList>
            <person name="Alam M."/>
            <person name="Haque M.S."/>
            <person name="Islam M.S."/>
            <person name="Emdad E.M."/>
            <person name="Islam M.M."/>
            <person name="Ahmed B."/>
            <person name="Halim A."/>
            <person name="Hossen Q.M.M."/>
            <person name="Hossain M.Z."/>
            <person name="Ahmed R."/>
            <person name="Khan M.M."/>
            <person name="Islam R."/>
            <person name="Rashid M.M."/>
            <person name="Khan S.A."/>
            <person name="Rahman M.S."/>
            <person name="Alam M."/>
            <person name="Yahiya A.S."/>
            <person name="Khan M.S."/>
            <person name="Azam M.S."/>
            <person name="Haque T."/>
            <person name="Lashkar M.Z.H."/>
            <person name="Akhand A.I."/>
            <person name="Morshed G."/>
            <person name="Roy S."/>
            <person name="Uddin K.S."/>
            <person name="Rabeya T."/>
            <person name="Hossain A.S."/>
            <person name="Chowdhury A."/>
            <person name="Snigdha A.R."/>
            <person name="Mortoza M.S."/>
            <person name="Matin S.A."/>
            <person name="Hoque S.M.E."/>
            <person name="Islam M.K."/>
            <person name="Roy D.K."/>
            <person name="Haider R."/>
            <person name="Moosa M.M."/>
            <person name="Elias S.M."/>
            <person name="Hasan A.M."/>
            <person name="Jahan S."/>
            <person name="Shafiuddin M."/>
            <person name="Mahmood N."/>
            <person name="Shommy N.S."/>
        </authorList>
    </citation>
    <scope>NUCLEOTIDE SEQUENCE [LARGE SCALE GENOMIC DNA]</scope>
    <source>
        <strain evidence="17">cv. O-4</strain>
    </source>
</reference>
<comment type="caution">
    <text evidence="16">The sequence shown here is derived from an EMBL/GenBank/DDBJ whole genome shotgun (WGS) entry which is preliminary data.</text>
</comment>
<comment type="subunit">
    <text evidence="5">Part of the 30S ribosomal subunit.</text>
</comment>
<evidence type="ECO:0000256" key="10">
    <source>
        <dbReference type="ARBA" id="ARBA00023274"/>
    </source>
</evidence>
<dbReference type="Gene3D" id="2.40.50.140">
    <property type="entry name" value="Nucleic acid-binding proteins"/>
    <property type="match status" value="1"/>
</dbReference>
<dbReference type="InterPro" id="IPR006032">
    <property type="entry name" value="Ribosomal_uS12"/>
</dbReference>
<dbReference type="SUPFAM" id="SSF50249">
    <property type="entry name" value="Nucleic acid-binding proteins"/>
    <property type="match status" value="1"/>
</dbReference>
<proteinExistence type="inferred from homology"/>
<dbReference type="InterPro" id="IPR023798">
    <property type="entry name" value="Ribosomal_uS7_dom"/>
</dbReference>
<name>A0A1R3L0S9_9ROSI</name>
<feature type="domain" description="Small ribosomal subunit protein uS7" evidence="15">
    <location>
        <begin position="120"/>
        <end position="266"/>
    </location>
</feature>
<evidence type="ECO:0000256" key="5">
    <source>
        <dbReference type="ARBA" id="ARBA00011458"/>
    </source>
</evidence>
<keyword evidence="6" id="KW-0934">Plastid</keyword>
<keyword evidence="8 13" id="KW-0694">RNA-binding</keyword>
<dbReference type="EMBL" id="AWUE01005595">
    <property type="protein sequence ID" value="OMP12931.1"/>
    <property type="molecule type" value="Genomic_DNA"/>
</dbReference>
<dbReference type="Pfam" id="PF00177">
    <property type="entry name" value="Ribosomal_S7"/>
    <property type="match status" value="1"/>
</dbReference>
<evidence type="ECO:0000256" key="13">
    <source>
        <dbReference type="RuleBase" id="RU003620"/>
    </source>
</evidence>
<comment type="similarity">
    <text evidence="4 12">Belongs to the universal ribosomal protein uS7 family.</text>
</comment>
<evidence type="ECO:0000313" key="16">
    <source>
        <dbReference type="EMBL" id="OMP12931.1"/>
    </source>
</evidence>
<keyword evidence="17" id="KW-1185">Reference proteome</keyword>
<dbReference type="GO" id="GO:0009536">
    <property type="term" value="C:plastid"/>
    <property type="evidence" value="ECO:0007669"/>
    <property type="project" value="UniProtKB-SubCell"/>
</dbReference>
<dbReference type="SUPFAM" id="SSF47973">
    <property type="entry name" value="Ribosomal protein S7"/>
    <property type="match status" value="1"/>
</dbReference>
<evidence type="ECO:0000313" key="17">
    <source>
        <dbReference type="Proteomes" id="UP000187203"/>
    </source>
</evidence>
<comment type="function">
    <text evidence="11">With S4 and S5 plays an important role in translational accuracy. Located at the interface of the 30S and 50S subunits.</text>
</comment>
<dbReference type="OrthoDB" id="414309at2759"/>
<dbReference type="InterPro" id="IPR005717">
    <property type="entry name" value="Ribosomal_uS7_bac/org-type"/>
</dbReference>
<evidence type="ECO:0000256" key="12">
    <source>
        <dbReference type="RuleBase" id="RU003619"/>
    </source>
</evidence>
<evidence type="ECO:0000256" key="9">
    <source>
        <dbReference type="ARBA" id="ARBA00022980"/>
    </source>
</evidence>
<evidence type="ECO:0000256" key="8">
    <source>
        <dbReference type="ARBA" id="ARBA00022884"/>
    </source>
</evidence>
<dbReference type="InterPro" id="IPR005679">
    <property type="entry name" value="Ribosomal_uS12_bac"/>
</dbReference>
<dbReference type="InterPro" id="IPR012340">
    <property type="entry name" value="NA-bd_OB-fold"/>
</dbReference>
<evidence type="ECO:0000256" key="2">
    <source>
        <dbReference type="ARBA" id="ARBA00004474"/>
    </source>
</evidence>
<dbReference type="InterPro" id="IPR020606">
    <property type="entry name" value="Ribosomal_uS7_CS"/>
</dbReference>
<evidence type="ECO:0000256" key="3">
    <source>
        <dbReference type="ARBA" id="ARBA00005657"/>
    </source>
</evidence>
<organism evidence="16 17">
    <name type="scientific">Corchorus olitorius</name>
    <dbReference type="NCBI Taxonomy" id="93759"/>
    <lineage>
        <taxon>Eukaryota</taxon>
        <taxon>Viridiplantae</taxon>
        <taxon>Streptophyta</taxon>
        <taxon>Embryophyta</taxon>
        <taxon>Tracheophyta</taxon>
        <taxon>Spermatophyta</taxon>
        <taxon>Magnoliopsida</taxon>
        <taxon>eudicotyledons</taxon>
        <taxon>Gunneridae</taxon>
        <taxon>Pentapetalae</taxon>
        <taxon>rosids</taxon>
        <taxon>malvids</taxon>
        <taxon>Malvales</taxon>
        <taxon>Malvaceae</taxon>
        <taxon>Grewioideae</taxon>
        <taxon>Apeibeae</taxon>
        <taxon>Corchorus</taxon>
    </lineage>
</organism>
<dbReference type="Proteomes" id="UP000187203">
    <property type="component" value="Unassembled WGS sequence"/>
</dbReference>
<dbReference type="GO" id="GO:0003735">
    <property type="term" value="F:structural constituent of ribosome"/>
    <property type="evidence" value="ECO:0007669"/>
    <property type="project" value="InterPro"/>
</dbReference>
<dbReference type="HAMAP" id="MF_00480_B">
    <property type="entry name" value="Ribosomal_uS7_B"/>
    <property type="match status" value="1"/>
</dbReference>
<evidence type="ECO:0000256" key="14">
    <source>
        <dbReference type="SAM" id="MobiDB-lite"/>
    </source>
</evidence>
<keyword evidence="7 13" id="KW-0699">rRNA-binding</keyword>
<dbReference type="NCBIfam" id="TIGR00981">
    <property type="entry name" value="rpsL_bact"/>
    <property type="match status" value="1"/>
</dbReference>
<dbReference type="FunFam" id="2.40.50.140:FF:000001">
    <property type="entry name" value="30S ribosomal protein S12"/>
    <property type="match status" value="1"/>
</dbReference>
<gene>
    <name evidence="16" type="ORF">COLO4_02562</name>
</gene>
<dbReference type="InterPro" id="IPR036823">
    <property type="entry name" value="Ribosomal_uS7_dom_sf"/>
</dbReference>
<dbReference type="NCBIfam" id="TIGR01029">
    <property type="entry name" value="rpsG_bact"/>
    <property type="match status" value="1"/>
</dbReference>
<comment type="function">
    <text evidence="1">One of the primary rRNA binding proteins, it binds directly to 16S rRNA where it nucleates assembly of the head domain of the 30S subunit.</text>
</comment>
<dbReference type="FunFam" id="1.10.455.10:FF:000001">
    <property type="entry name" value="30S ribosomal protein S7"/>
    <property type="match status" value="1"/>
</dbReference>
<dbReference type="STRING" id="93759.A0A1R3L0S9"/>
<dbReference type="HAMAP" id="MF_00403_B">
    <property type="entry name" value="Ribosomal_uS12_B"/>
    <property type="match status" value="1"/>
</dbReference>
<evidence type="ECO:0000259" key="15">
    <source>
        <dbReference type="Pfam" id="PF00177"/>
    </source>
</evidence>
<dbReference type="CDD" id="cd03368">
    <property type="entry name" value="Ribosomal_S12"/>
    <property type="match status" value="1"/>
</dbReference>
<keyword evidence="10 12" id="KW-0687">Ribonucleoprotein</keyword>
<feature type="compositionally biased region" description="Basic residues" evidence="14">
    <location>
        <begin position="108"/>
        <end position="119"/>
    </location>
</feature>
<dbReference type="GO" id="GO:0015935">
    <property type="term" value="C:small ribosomal subunit"/>
    <property type="evidence" value="ECO:0007669"/>
    <property type="project" value="InterPro"/>
</dbReference>
<comment type="similarity">
    <text evidence="3">Belongs to the universal ribosomal protein uS12 family.</text>
</comment>
<comment type="subcellular location">
    <subcellularLocation>
        <location evidence="2">Plastid</location>
    </subcellularLocation>
</comment>
<dbReference type="AlphaFoldDB" id="A0A1R3L0S9"/>
<evidence type="ECO:0000256" key="11">
    <source>
        <dbReference type="ARBA" id="ARBA00024830"/>
    </source>
</evidence>
<dbReference type="PRINTS" id="PR01034">
    <property type="entry name" value="RIBOSOMALS12"/>
</dbReference>
<sequence>MPTVNQLIRKPRQAQVKRNKVPALQQNPQKRGVCTRVYTTTPKKPNSALRKVAKIRLTNGFEVIGYIPGEGHNLQEHSVVMIRGGRVKDLPGVRYHIIRGVLDTQGVKNRKQRRSKYGAKRPNAEKREINPDPKFGDLVVTKFMNAIMLHGKKSVAENIVYGAFDAVQAKLKQEPVAVFHSALDNIAPHVEVRSRRVGGATYQVPVDVRPERRQALAIRWLIAAARKRNETTMIDRLCGELMDAANNRGSAVKKREDTHKMADANRAFSHYRW</sequence>
<evidence type="ECO:0000256" key="4">
    <source>
        <dbReference type="ARBA" id="ARBA00007151"/>
    </source>
</evidence>
<accession>A0A1R3L0S9</accession>
<dbReference type="CDD" id="cd14869">
    <property type="entry name" value="uS7_Bacteria"/>
    <property type="match status" value="1"/>
</dbReference>
<dbReference type="GO" id="GO:0019843">
    <property type="term" value="F:rRNA binding"/>
    <property type="evidence" value="ECO:0007669"/>
    <property type="project" value="UniProtKB-KW"/>
</dbReference>
<evidence type="ECO:0000256" key="7">
    <source>
        <dbReference type="ARBA" id="ARBA00022730"/>
    </source>
</evidence>
<evidence type="ECO:0000256" key="1">
    <source>
        <dbReference type="ARBA" id="ARBA00002046"/>
    </source>
</evidence>
<protein>
    <recommendedName>
        <fullName evidence="13">Ribosomal protein S7</fullName>
    </recommendedName>
</protein>
<dbReference type="GO" id="GO:0006412">
    <property type="term" value="P:translation"/>
    <property type="evidence" value="ECO:0007669"/>
    <property type="project" value="InterPro"/>
</dbReference>
<dbReference type="PANTHER" id="PTHR11652">
    <property type="entry name" value="30S RIBOSOMAL PROTEIN S12 FAMILY MEMBER"/>
    <property type="match status" value="1"/>
</dbReference>
<feature type="region of interest" description="Disordered" evidence="14">
    <location>
        <begin position="108"/>
        <end position="130"/>
    </location>
</feature>
<keyword evidence="9 12" id="KW-0689">Ribosomal protein</keyword>